<accession>A0ABY2XXG4</accession>
<proteinExistence type="predicted"/>
<name>A0ABY2XXG4_9PAST</name>
<organism evidence="2 3">
    <name type="scientific">Testudinibacter aquarius</name>
    <dbReference type="NCBI Taxonomy" id="1524974"/>
    <lineage>
        <taxon>Bacteria</taxon>
        <taxon>Pseudomonadati</taxon>
        <taxon>Pseudomonadota</taxon>
        <taxon>Gammaproteobacteria</taxon>
        <taxon>Pasteurellales</taxon>
        <taxon>Pasteurellaceae</taxon>
        <taxon>Testudinibacter</taxon>
    </lineage>
</organism>
<evidence type="ECO:0000313" key="3">
    <source>
        <dbReference type="Proteomes" id="UP000305526"/>
    </source>
</evidence>
<dbReference type="RefSeq" id="WP_132967663.1">
    <property type="nucleotide sequence ID" value="NZ_LEKL01000083.1"/>
</dbReference>
<dbReference type="InterPro" id="IPR058548">
    <property type="entry name" value="MlaB-like_STAS"/>
</dbReference>
<dbReference type="InterPro" id="IPR052746">
    <property type="entry name" value="MlaB_ABC_Transporter"/>
</dbReference>
<dbReference type="PANTHER" id="PTHR35849:SF1">
    <property type="entry name" value="INTERMEMBRANE PHOSPHOLIPID TRANSPORT SYSTEM BINDING PROTEIN MLAB"/>
    <property type="match status" value="1"/>
</dbReference>
<dbReference type="PANTHER" id="PTHR35849">
    <property type="entry name" value="BLR2341 PROTEIN"/>
    <property type="match status" value="1"/>
</dbReference>
<comment type="caution">
    <text evidence="2">The sequence shown here is derived from an EMBL/GenBank/DDBJ whole genome shotgun (WGS) entry which is preliminary data.</text>
</comment>
<gene>
    <name evidence="2" type="ORF">FHQ21_05480</name>
</gene>
<evidence type="ECO:0000259" key="1">
    <source>
        <dbReference type="Pfam" id="PF13466"/>
    </source>
</evidence>
<feature type="domain" description="MlaB-like STAS" evidence="1">
    <location>
        <begin position="16"/>
        <end position="95"/>
    </location>
</feature>
<dbReference type="Gene3D" id="3.30.750.24">
    <property type="entry name" value="STAS domain"/>
    <property type="match status" value="1"/>
</dbReference>
<sequence length="104" mass="11958">MTFKWQINSSENAYCLQLAGDLTRSTLLPLWQQRASLFQTQKSCLEIKLNQLGTVDSAGFVLICEILHRYSKLGEVKLVDVPHLVLDFAELYDLDQWLKAFIQP</sequence>
<evidence type="ECO:0000313" key="2">
    <source>
        <dbReference type="EMBL" id="TNG92097.1"/>
    </source>
</evidence>
<dbReference type="SUPFAM" id="SSF52091">
    <property type="entry name" value="SpoIIaa-like"/>
    <property type="match status" value="1"/>
</dbReference>
<reference evidence="2 3" key="1">
    <citation type="submission" date="2019-05" db="EMBL/GenBank/DDBJ databases">
        <title>Pasteurellaceae isolates from reptiles.</title>
        <authorList>
            <person name="Bojesen A.M."/>
            <person name="Lund E."/>
        </authorList>
    </citation>
    <scope>NUCLEOTIDE SEQUENCE [LARGE SCALE GENOMIC DNA]</scope>
    <source>
        <strain evidence="2 3">ELNT2x</strain>
    </source>
</reference>
<keyword evidence="3" id="KW-1185">Reference proteome</keyword>
<dbReference type="InterPro" id="IPR036513">
    <property type="entry name" value="STAS_dom_sf"/>
</dbReference>
<dbReference type="EMBL" id="VDGV01000039">
    <property type="protein sequence ID" value="TNG92097.1"/>
    <property type="molecule type" value="Genomic_DNA"/>
</dbReference>
<dbReference type="Pfam" id="PF13466">
    <property type="entry name" value="STAS_2"/>
    <property type="match status" value="1"/>
</dbReference>
<protein>
    <submittedName>
        <fullName evidence="2">STAS domain-containing protein</fullName>
    </submittedName>
</protein>
<dbReference type="Proteomes" id="UP000305526">
    <property type="component" value="Unassembled WGS sequence"/>
</dbReference>